<dbReference type="EMBL" id="CM047749">
    <property type="protein sequence ID" value="KAJ0010214.1"/>
    <property type="molecule type" value="Genomic_DNA"/>
</dbReference>
<proteinExistence type="predicted"/>
<evidence type="ECO:0000313" key="2">
    <source>
        <dbReference type="Proteomes" id="UP001163603"/>
    </source>
</evidence>
<dbReference type="Proteomes" id="UP001163603">
    <property type="component" value="Chromosome 14"/>
</dbReference>
<protein>
    <submittedName>
        <fullName evidence="1">Uncharacterized protein</fullName>
    </submittedName>
</protein>
<comment type="caution">
    <text evidence="1">The sequence shown here is derived from an EMBL/GenBank/DDBJ whole genome shotgun (WGS) entry which is preliminary data.</text>
</comment>
<evidence type="ECO:0000313" key="1">
    <source>
        <dbReference type="EMBL" id="KAJ0010214.1"/>
    </source>
</evidence>
<keyword evidence="2" id="KW-1185">Reference proteome</keyword>
<organism evidence="1 2">
    <name type="scientific">Pistacia integerrima</name>
    <dbReference type="NCBI Taxonomy" id="434235"/>
    <lineage>
        <taxon>Eukaryota</taxon>
        <taxon>Viridiplantae</taxon>
        <taxon>Streptophyta</taxon>
        <taxon>Embryophyta</taxon>
        <taxon>Tracheophyta</taxon>
        <taxon>Spermatophyta</taxon>
        <taxon>Magnoliopsida</taxon>
        <taxon>eudicotyledons</taxon>
        <taxon>Gunneridae</taxon>
        <taxon>Pentapetalae</taxon>
        <taxon>rosids</taxon>
        <taxon>malvids</taxon>
        <taxon>Sapindales</taxon>
        <taxon>Anacardiaceae</taxon>
        <taxon>Pistacia</taxon>
    </lineage>
</organism>
<reference evidence="2" key="1">
    <citation type="journal article" date="2023" name="G3 (Bethesda)">
        <title>Genome assembly and association tests identify interacting loci associated with vigor, precocity, and sex in interspecific pistachio rootstocks.</title>
        <authorList>
            <person name="Palmer W."/>
            <person name="Jacygrad E."/>
            <person name="Sagayaradj S."/>
            <person name="Cavanaugh K."/>
            <person name="Han R."/>
            <person name="Bertier L."/>
            <person name="Beede B."/>
            <person name="Kafkas S."/>
            <person name="Golino D."/>
            <person name="Preece J."/>
            <person name="Michelmore R."/>
        </authorList>
    </citation>
    <scope>NUCLEOTIDE SEQUENCE [LARGE SCALE GENOMIC DNA]</scope>
</reference>
<sequence>MNNMHLRFISPPRLRWIYFILILLLKLSASTVFSGSIVKYLPGYEGQLPFKLETGYESVGDSELFYYFIESQGDIEEDPLILWLSGGPGCSSFYGLIYEIGPLEFDIHNYTGGLPRLKDYPYAWTKTASIIFLDAPVGTGFSYARTPEGWPTSDSKSAEQSYQFLKKWLLKHPQYLQVELYIGGDSYSGMVVPQITKKIIDENGPDASLRMNLKGYIMGSPHTDSIIDENSKIIFAHRMALISDELYQELKTSCKGNYHVVDVSNTRCVAALQTYKNCIKDIYRSHILEPKCTYASPHMNQAEMPHRSLQENSTSFILSPPRIPELWCRVNQPLTLINQIRTYKSSYIRPY</sequence>
<accession>A0ACC0X6X7</accession>
<name>A0ACC0X6X7_9ROSI</name>
<gene>
    <name evidence="1" type="ORF">Pint_34512</name>
</gene>